<evidence type="ECO:0000256" key="8">
    <source>
        <dbReference type="ARBA" id="ARBA00022741"/>
    </source>
</evidence>
<name>I7ZGX2_9GAMM</name>
<evidence type="ECO:0000313" key="18">
    <source>
        <dbReference type="Proteomes" id="UP000003704"/>
    </source>
</evidence>
<keyword evidence="10" id="KW-0460">Magnesium</keyword>
<keyword evidence="18" id="KW-1185">Reference proteome</keyword>
<dbReference type="GO" id="GO:0043682">
    <property type="term" value="F:P-type divalent copper transporter activity"/>
    <property type="evidence" value="ECO:0007669"/>
    <property type="project" value="TreeGrafter"/>
</dbReference>
<feature type="transmembrane region" description="Helical" evidence="15">
    <location>
        <begin position="202"/>
        <end position="220"/>
    </location>
</feature>
<feature type="transmembrane region" description="Helical" evidence="15">
    <location>
        <begin position="676"/>
        <end position="695"/>
    </location>
</feature>
<proteinExistence type="inferred from homology"/>
<dbReference type="FunFam" id="3.30.70.100:FF:000001">
    <property type="entry name" value="ATPase copper transporting beta"/>
    <property type="match status" value="1"/>
</dbReference>
<keyword evidence="4 15" id="KW-1003">Cell membrane</keyword>
<keyword evidence="8 15" id="KW-0547">Nucleotide-binding</keyword>
<dbReference type="InterPro" id="IPR027256">
    <property type="entry name" value="P-typ_ATPase_IB"/>
</dbReference>
<dbReference type="NCBIfam" id="TIGR01511">
    <property type="entry name" value="ATPase-IB1_Cu"/>
    <property type="match status" value="1"/>
</dbReference>
<comment type="caution">
    <text evidence="17">The sequence shown here is derived from an EMBL/GenBank/DDBJ whole genome shotgun (WGS) entry which is preliminary data.</text>
</comment>
<evidence type="ECO:0000259" key="16">
    <source>
        <dbReference type="PROSITE" id="PS50846"/>
    </source>
</evidence>
<reference evidence="17 18" key="1">
    <citation type="journal article" date="2012" name="J. Bacteriol.">
        <title>Genome Sequence of n-Alkane-Degrading Hydrocarboniphaga effusa Strain AP103T (ATCC BAA-332T).</title>
        <authorList>
            <person name="Chang H.K."/>
            <person name="Zylstra G.J."/>
            <person name="Chae J.C."/>
        </authorList>
    </citation>
    <scope>NUCLEOTIDE SEQUENCE [LARGE SCALE GENOMIC DNA]</scope>
    <source>
        <strain evidence="17 18">AP103</strain>
    </source>
</reference>
<keyword evidence="6 15" id="KW-0812">Transmembrane</keyword>
<dbReference type="Gene3D" id="3.30.70.100">
    <property type="match status" value="1"/>
</dbReference>
<dbReference type="InterPro" id="IPR018303">
    <property type="entry name" value="ATPase_P-typ_P_site"/>
</dbReference>
<dbReference type="Pfam" id="PF00403">
    <property type="entry name" value="HMA"/>
    <property type="match status" value="1"/>
</dbReference>
<accession>I7ZGX2</accession>
<dbReference type="PANTHER" id="PTHR43520:SF5">
    <property type="entry name" value="CATION-TRANSPORTING P-TYPE ATPASE-RELATED"/>
    <property type="match status" value="1"/>
</dbReference>
<evidence type="ECO:0000256" key="14">
    <source>
        <dbReference type="ARBA" id="ARBA00023136"/>
    </source>
</evidence>
<dbReference type="InterPro" id="IPR023299">
    <property type="entry name" value="ATPase_P-typ_cyto_dom_N"/>
</dbReference>
<evidence type="ECO:0000256" key="1">
    <source>
        <dbReference type="ARBA" id="ARBA00004651"/>
    </source>
</evidence>
<feature type="transmembrane region" description="Helical" evidence="15">
    <location>
        <begin position="356"/>
        <end position="376"/>
    </location>
</feature>
<evidence type="ECO:0000256" key="2">
    <source>
        <dbReference type="ARBA" id="ARBA00006024"/>
    </source>
</evidence>
<keyword evidence="14 15" id="KW-0472">Membrane</keyword>
<organism evidence="17 18">
    <name type="scientific">Hydrocarboniphaga effusa AP103</name>
    <dbReference type="NCBI Taxonomy" id="1172194"/>
    <lineage>
        <taxon>Bacteria</taxon>
        <taxon>Pseudomonadati</taxon>
        <taxon>Pseudomonadota</taxon>
        <taxon>Gammaproteobacteria</taxon>
        <taxon>Nevskiales</taxon>
        <taxon>Nevskiaceae</taxon>
        <taxon>Hydrocarboniphaga</taxon>
    </lineage>
</organism>
<dbReference type="PANTHER" id="PTHR43520">
    <property type="entry name" value="ATP7, ISOFORM B"/>
    <property type="match status" value="1"/>
</dbReference>
<evidence type="ECO:0000256" key="6">
    <source>
        <dbReference type="ARBA" id="ARBA00022692"/>
    </source>
</evidence>
<dbReference type="Gene3D" id="3.40.1110.10">
    <property type="entry name" value="Calcium-transporting ATPase, cytoplasmic domain N"/>
    <property type="match status" value="1"/>
</dbReference>
<dbReference type="Proteomes" id="UP000003704">
    <property type="component" value="Unassembled WGS sequence"/>
</dbReference>
<dbReference type="SUPFAM" id="SSF81653">
    <property type="entry name" value="Calcium ATPase, transduction domain A"/>
    <property type="match status" value="1"/>
</dbReference>
<dbReference type="Pfam" id="PF00122">
    <property type="entry name" value="E1-E2_ATPase"/>
    <property type="match status" value="1"/>
</dbReference>
<evidence type="ECO:0000256" key="15">
    <source>
        <dbReference type="RuleBase" id="RU362081"/>
    </source>
</evidence>
<dbReference type="GO" id="GO:0005886">
    <property type="term" value="C:plasma membrane"/>
    <property type="evidence" value="ECO:0007669"/>
    <property type="project" value="UniProtKB-SubCell"/>
</dbReference>
<dbReference type="InterPro" id="IPR023214">
    <property type="entry name" value="HAD_sf"/>
</dbReference>
<keyword evidence="13" id="KW-0406">Ion transport</keyword>
<keyword evidence="5" id="KW-0597">Phosphoprotein</keyword>
<dbReference type="InterPro" id="IPR023298">
    <property type="entry name" value="ATPase_P-typ_TM_dom_sf"/>
</dbReference>
<keyword evidence="3" id="KW-0813">Transport</keyword>
<evidence type="ECO:0000256" key="4">
    <source>
        <dbReference type="ARBA" id="ARBA00022475"/>
    </source>
</evidence>
<dbReference type="Gene3D" id="2.70.150.10">
    <property type="entry name" value="Calcium-transporting ATPase, cytoplasmic transduction domain A"/>
    <property type="match status" value="1"/>
</dbReference>
<dbReference type="GO" id="GO:0005524">
    <property type="term" value="F:ATP binding"/>
    <property type="evidence" value="ECO:0007669"/>
    <property type="project" value="UniProtKB-UniRule"/>
</dbReference>
<dbReference type="SUPFAM" id="SSF56784">
    <property type="entry name" value="HAD-like"/>
    <property type="match status" value="1"/>
</dbReference>
<dbReference type="Gene3D" id="1.20.1110.10">
    <property type="entry name" value="Calcium-transporting ATPase, transmembrane domain"/>
    <property type="match status" value="1"/>
</dbReference>
<gene>
    <name evidence="17" type="ORF">WQQ_10890</name>
</gene>
<dbReference type="InterPro" id="IPR001757">
    <property type="entry name" value="P_typ_ATPase"/>
</dbReference>
<feature type="domain" description="HMA" evidence="16">
    <location>
        <begin position="20"/>
        <end position="84"/>
    </location>
</feature>
<dbReference type="SUPFAM" id="SSF55008">
    <property type="entry name" value="HMA, heavy metal-associated domain"/>
    <property type="match status" value="1"/>
</dbReference>
<dbReference type="PRINTS" id="PR00119">
    <property type="entry name" value="CATATPASE"/>
</dbReference>
<dbReference type="InterPro" id="IPR036412">
    <property type="entry name" value="HAD-like_sf"/>
</dbReference>
<dbReference type="InterPro" id="IPR059000">
    <property type="entry name" value="ATPase_P-type_domA"/>
</dbReference>
<keyword evidence="11" id="KW-1278">Translocase</keyword>
<dbReference type="InterPro" id="IPR006121">
    <property type="entry name" value="HMA_dom"/>
</dbReference>
<feature type="transmembrane region" description="Helical" evidence="15">
    <location>
        <begin position="176"/>
        <end position="196"/>
    </location>
</feature>
<dbReference type="PROSITE" id="PS50846">
    <property type="entry name" value="HMA_2"/>
    <property type="match status" value="1"/>
</dbReference>
<dbReference type="Gene3D" id="3.40.50.1000">
    <property type="entry name" value="HAD superfamily/HAD-like"/>
    <property type="match status" value="1"/>
</dbReference>
<dbReference type="GO" id="GO:0016887">
    <property type="term" value="F:ATP hydrolysis activity"/>
    <property type="evidence" value="ECO:0007669"/>
    <property type="project" value="InterPro"/>
</dbReference>
<keyword evidence="9 15" id="KW-0067">ATP-binding</keyword>
<evidence type="ECO:0000256" key="11">
    <source>
        <dbReference type="ARBA" id="ARBA00022967"/>
    </source>
</evidence>
<dbReference type="PATRIC" id="fig|1172194.4.peg.1044"/>
<feature type="transmembrane region" description="Helical" evidence="15">
    <location>
        <begin position="110"/>
        <end position="130"/>
    </location>
</feature>
<dbReference type="PROSITE" id="PS00154">
    <property type="entry name" value="ATPASE_E1_E2"/>
    <property type="match status" value="1"/>
</dbReference>
<sequence>MNATTLALGRGEPLVQRPERELLLRIEGMHCASCVRAIEQALAPLVHSVRVDLSAGVAEVSWDERLAQAGDLVAAIERAGFKARLAIAASDEASAAADALAESRRGLLRLGVAGLLGMQVMMLAGTRYWITTPIEPALLLLMRYAEWALTTPVLLYSCMPFFRGAWLALRQRSLSMDLPVSLALLLAYAASCANVWLQRGDVYFDSVTMFAFLLLLARWLEGRGRAIAQRRLRELVAVQPSTAMREAADGRFEIVQASALMAGDKVHVAPGESAPADGRLLDASAAFDESLLTGEALPIDKRCGDTLHAGTPNCGLSPARMIVARTGEHTTLSAIQRLMLRSQAQKPKVQQWADRMAGVVVALVLLFAVAGALWWLPRDAATAFDVALAVLVVTCPCALSLATPVALAAASSRLAAQGVLVANADALLRLPQVEMICFDKTGTLTTGLMQCERIEISGIDADEAQRERLLQVVAALERGVRHPVASAFAQIETRLHADKLEVLPGRGLRGEVDGVEYELVALPAEGDLTWISLRDAERERARFALSHRLRPDAHGATAALIAAGMELEILSGDAPGAVRTVARELGIDHHRAEQTPANKLARIQQLQAQGRAVCMVGDGLNDAPVLAAADVSASLAGASTLAQARADLILTKGELAGLPLALEVGRRTRRIVAENLAWAVAYNLVAMPLALAGALTPGIAAAGMGLSSLTVTLNALRLLRSPSAIDSRSSR</sequence>
<dbReference type="NCBIfam" id="TIGR01525">
    <property type="entry name" value="ATPase-IB_hvy"/>
    <property type="match status" value="1"/>
</dbReference>
<dbReference type="AlphaFoldDB" id="I7ZGX2"/>
<evidence type="ECO:0000256" key="5">
    <source>
        <dbReference type="ARBA" id="ARBA00022553"/>
    </source>
</evidence>
<dbReference type="GO" id="GO:0005507">
    <property type="term" value="F:copper ion binding"/>
    <property type="evidence" value="ECO:0007669"/>
    <property type="project" value="TreeGrafter"/>
</dbReference>
<evidence type="ECO:0000256" key="13">
    <source>
        <dbReference type="ARBA" id="ARBA00023065"/>
    </source>
</evidence>
<feature type="transmembrane region" description="Helical" evidence="15">
    <location>
        <begin position="388"/>
        <end position="410"/>
    </location>
</feature>
<evidence type="ECO:0000256" key="9">
    <source>
        <dbReference type="ARBA" id="ARBA00022840"/>
    </source>
</evidence>
<evidence type="ECO:0000256" key="3">
    <source>
        <dbReference type="ARBA" id="ARBA00022448"/>
    </source>
</evidence>
<keyword evidence="12 15" id="KW-1133">Transmembrane helix</keyword>
<dbReference type="RefSeq" id="WP_007184044.1">
    <property type="nucleotide sequence ID" value="NZ_AKGD01000001.1"/>
</dbReference>
<dbReference type="SUPFAM" id="SSF81665">
    <property type="entry name" value="Calcium ATPase, transmembrane domain M"/>
    <property type="match status" value="1"/>
</dbReference>
<dbReference type="Pfam" id="PF00702">
    <property type="entry name" value="Hydrolase"/>
    <property type="match status" value="1"/>
</dbReference>
<keyword evidence="7 15" id="KW-0479">Metal-binding</keyword>
<evidence type="ECO:0000313" key="17">
    <source>
        <dbReference type="EMBL" id="EIT70952.1"/>
    </source>
</evidence>
<evidence type="ECO:0000256" key="10">
    <source>
        <dbReference type="ARBA" id="ARBA00022842"/>
    </source>
</evidence>
<dbReference type="InterPro" id="IPR008250">
    <property type="entry name" value="ATPase_P-typ_transduc_dom_A_sf"/>
</dbReference>
<feature type="transmembrane region" description="Helical" evidence="15">
    <location>
        <begin position="150"/>
        <end position="169"/>
    </location>
</feature>
<evidence type="ECO:0000256" key="7">
    <source>
        <dbReference type="ARBA" id="ARBA00022723"/>
    </source>
</evidence>
<dbReference type="OrthoDB" id="9814270at2"/>
<dbReference type="PROSITE" id="PS01229">
    <property type="entry name" value="COF_2"/>
    <property type="match status" value="1"/>
</dbReference>
<dbReference type="NCBIfam" id="TIGR01512">
    <property type="entry name" value="ATPase-IB2_Cd"/>
    <property type="match status" value="1"/>
</dbReference>
<protein>
    <recommendedName>
        <fullName evidence="16">HMA domain-containing protein</fullName>
    </recommendedName>
</protein>
<dbReference type="STRING" id="1172194.WQQ_10890"/>
<dbReference type="CDD" id="cd00371">
    <property type="entry name" value="HMA"/>
    <property type="match status" value="1"/>
</dbReference>
<dbReference type="GO" id="GO:0055070">
    <property type="term" value="P:copper ion homeostasis"/>
    <property type="evidence" value="ECO:0007669"/>
    <property type="project" value="TreeGrafter"/>
</dbReference>
<dbReference type="EMBL" id="AKGD01000001">
    <property type="protein sequence ID" value="EIT70952.1"/>
    <property type="molecule type" value="Genomic_DNA"/>
</dbReference>
<dbReference type="NCBIfam" id="TIGR01494">
    <property type="entry name" value="ATPase_P-type"/>
    <property type="match status" value="1"/>
</dbReference>
<dbReference type="InterPro" id="IPR036163">
    <property type="entry name" value="HMA_dom_sf"/>
</dbReference>
<evidence type="ECO:0000256" key="12">
    <source>
        <dbReference type="ARBA" id="ARBA00022989"/>
    </source>
</evidence>
<comment type="similarity">
    <text evidence="2 15">Belongs to the cation transport ATPase (P-type) (TC 3.A.3) family. Type IB subfamily.</text>
</comment>
<comment type="subcellular location">
    <subcellularLocation>
        <location evidence="1">Cell membrane</location>
        <topology evidence="1">Multi-pass membrane protein</topology>
    </subcellularLocation>
</comment>